<accession>A0A158QI04</accession>
<dbReference type="Proteomes" id="UP000278807">
    <property type="component" value="Unassembled WGS sequence"/>
</dbReference>
<proteinExistence type="predicted"/>
<gene>
    <name evidence="1" type="ORF">HNAJ_LOCUS8430</name>
</gene>
<dbReference type="InterPro" id="IPR011990">
    <property type="entry name" value="TPR-like_helical_dom_sf"/>
</dbReference>
<dbReference type="STRING" id="102285.A0A158QI04"/>
<evidence type="ECO:0000313" key="2">
    <source>
        <dbReference type="Proteomes" id="UP000278807"/>
    </source>
</evidence>
<dbReference type="InterPro" id="IPR050667">
    <property type="entry name" value="PPR-containing_protein"/>
</dbReference>
<dbReference type="Gene3D" id="1.25.40.10">
    <property type="entry name" value="Tetratricopeptide repeat domain"/>
    <property type="match status" value="1"/>
</dbReference>
<dbReference type="EMBL" id="UZAE01012290">
    <property type="protein sequence ID" value="VDO04384.1"/>
    <property type="molecule type" value="Genomic_DNA"/>
</dbReference>
<name>A0A158QI04_RODNA</name>
<protein>
    <submittedName>
        <fullName evidence="3">PPR_long domain-containing protein</fullName>
    </submittedName>
</protein>
<dbReference type="PANTHER" id="PTHR47939">
    <property type="entry name" value="MEMBRANE-ASSOCIATED SALT-INDUCIBLE PROTEIN-LIKE"/>
    <property type="match status" value="1"/>
</dbReference>
<dbReference type="PANTHER" id="PTHR47939:SF1">
    <property type="entry name" value="OS04G0684500 PROTEIN"/>
    <property type="match status" value="1"/>
</dbReference>
<reference evidence="3" key="1">
    <citation type="submission" date="2016-04" db="UniProtKB">
        <authorList>
            <consortium name="WormBaseParasite"/>
        </authorList>
    </citation>
    <scope>IDENTIFICATION</scope>
</reference>
<sequence>MVQTIARFLNLKNEFGFETSYESAMADLRELGLKPDATFFSVFIKRSCERGDMEETGHYLKAMHQAGAVPNDYIFSKILHGYVKCGLPDEVAVTQDVMSKLNYWPSTKATEDLLLAYADLGDGNSVIELIQETLNKSEDLANVPVFSPRFLADLYVRLSMSQAESDEEAFVKILDLLKKRPPSFDDFRLGNALTRLLQEGKIESALQLLRNTRPLNFSTYFLTRIPEILAKQDSNVLNDFWVASGAISRLPEIIRYMTMENIFRTMRANPPLRTDTYNSVANIAVMKAVRFKDIDSVVELGKILGVHKPHLLYLSVVPRLLSLGLKPEEILAKFEPPLRSSAALGIVLSDLCAFKSFYNPPQSGHSLENANILIEEYQKQGLLPFSKYLSVNSNLIFLLLRGFRHYAEGGGKELNTSKVDAWMDALFSCFPHERRPLLAGALLRFFGQNQQELPSESSSGQANSAIDKTTNLSLARTVVQYFDKKKIPISYLDLVKKSLKNLGLPEENFKCLIPAGTMSKHAVFVSKIQAGAIDDVTEELMQMQKSISQETSALGPIDQFDTDILGEAFAVSTPVAGAEGKKVTPAPQHFTPQQMENLFWALLSVSGVKSPKFSAAKIGELYLNGRDLEGLVKFMNRMADQCPQHLSVILSRWFISKIVELDAARAGQIMEEVLQKPNVSISSMVLGAYNYELCQVGSENGGDMAPPSHLGIKLLPARLETFNHLRKVRSVHSAVEDLCLNNHIFAAYALRNWAWQIGLTLLPQTTETLLASHVLMNAVPRIPIDLLAPERLVIRGGVSLAGLIPRIRDAITMVNSNQTVDEATMLAAVNDVTKALAEHSFVTDSSDIAQTMRPAAFKQAQFAFWSAVSQALDSAGSRITSPENLARIANGLITEGHEAAVLSWISCLLRTDKIAALCCGALASKNNKLAPENVTVLIDVVRKLWGPGRIDLLLCHLVELKANESVEQVVGSLTTELRDRRVPFKTLCSLLKLNTSGEAASSNEQFVSLVEELKAYPSQSLTLCMNGPHVSTLFHSWPELRINDALDVIGNTLERFQSILRLQLAASLVHRGLLDKASPIIEKSGPLPFNYLAGSLNHPLNKSSYHNSFQYLKATDPEHLAAFVDASLRNAAMSARSSASSEVVVGLLKAAMEESPTDLKSFCQPSTLRILNEATKNCEEIQQALFKKSDPNDKQK</sequence>
<dbReference type="AlphaFoldDB" id="A0A158QI04"/>
<dbReference type="OrthoDB" id="185373at2759"/>
<evidence type="ECO:0000313" key="3">
    <source>
        <dbReference type="WBParaSite" id="HNAJ_0000843401-mRNA-1"/>
    </source>
</evidence>
<organism evidence="3">
    <name type="scientific">Rodentolepis nana</name>
    <name type="common">Dwarf tapeworm</name>
    <name type="synonym">Hymenolepis nana</name>
    <dbReference type="NCBI Taxonomy" id="102285"/>
    <lineage>
        <taxon>Eukaryota</taxon>
        <taxon>Metazoa</taxon>
        <taxon>Spiralia</taxon>
        <taxon>Lophotrochozoa</taxon>
        <taxon>Platyhelminthes</taxon>
        <taxon>Cestoda</taxon>
        <taxon>Eucestoda</taxon>
        <taxon>Cyclophyllidea</taxon>
        <taxon>Hymenolepididae</taxon>
        <taxon>Rodentolepis</taxon>
    </lineage>
</organism>
<keyword evidence="2" id="KW-1185">Reference proteome</keyword>
<evidence type="ECO:0000313" key="1">
    <source>
        <dbReference type="EMBL" id="VDO04384.1"/>
    </source>
</evidence>
<dbReference type="WBParaSite" id="HNAJ_0000843401-mRNA-1">
    <property type="protein sequence ID" value="HNAJ_0000843401-mRNA-1"/>
    <property type="gene ID" value="HNAJ_0000843401"/>
</dbReference>
<reference evidence="1 2" key="2">
    <citation type="submission" date="2018-11" db="EMBL/GenBank/DDBJ databases">
        <authorList>
            <consortium name="Pathogen Informatics"/>
        </authorList>
    </citation>
    <scope>NUCLEOTIDE SEQUENCE [LARGE SCALE GENOMIC DNA]</scope>
</reference>